<evidence type="ECO:0000313" key="4">
    <source>
        <dbReference type="Proteomes" id="UP000886523"/>
    </source>
</evidence>
<dbReference type="GO" id="GO:0016020">
    <property type="term" value="C:membrane"/>
    <property type="evidence" value="ECO:0007669"/>
    <property type="project" value="TreeGrafter"/>
</dbReference>
<dbReference type="OrthoDB" id="6500128at2759"/>
<dbReference type="InterPro" id="IPR027417">
    <property type="entry name" value="P-loop_NTPase"/>
</dbReference>
<dbReference type="SUPFAM" id="SSF52540">
    <property type="entry name" value="P-loop containing nucleoside triphosphate hydrolases"/>
    <property type="match status" value="1"/>
</dbReference>
<dbReference type="Gene3D" id="3.40.50.300">
    <property type="entry name" value="P-loop containing nucleotide triphosphate hydrolases"/>
    <property type="match status" value="1"/>
</dbReference>
<evidence type="ECO:0000313" key="3">
    <source>
        <dbReference type="EMBL" id="KAF9506698.1"/>
    </source>
</evidence>
<reference evidence="3" key="1">
    <citation type="journal article" date="2020" name="Nat. Commun.">
        <title>Large-scale genome sequencing of mycorrhizal fungi provides insights into the early evolution of symbiotic traits.</title>
        <authorList>
            <person name="Miyauchi S."/>
            <person name="Kiss E."/>
            <person name="Kuo A."/>
            <person name="Drula E."/>
            <person name="Kohler A."/>
            <person name="Sanchez-Garcia M."/>
            <person name="Morin E."/>
            <person name="Andreopoulos B."/>
            <person name="Barry K.W."/>
            <person name="Bonito G."/>
            <person name="Buee M."/>
            <person name="Carver A."/>
            <person name="Chen C."/>
            <person name="Cichocki N."/>
            <person name="Clum A."/>
            <person name="Culley D."/>
            <person name="Crous P.W."/>
            <person name="Fauchery L."/>
            <person name="Girlanda M."/>
            <person name="Hayes R.D."/>
            <person name="Keri Z."/>
            <person name="LaButti K."/>
            <person name="Lipzen A."/>
            <person name="Lombard V."/>
            <person name="Magnuson J."/>
            <person name="Maillard F."/>
            <person name="Murat C."/>
            <person name="Nolan M."/>
            <person name="Ohm R.A."/>
            <person name="Pangilinan J."/>
            <person name="Pereira M.F."/>
            <person name="Perotto S."/>
            <person name="Peter M."/>
            <person name="Pfister S."/>
            <person name="Riley R."/>
            <person name="Sitrit Y."/>
            <person name="Stielow J.B."/>
            <person name="Szollosi G."/>
            <person name="Zifcakova L."/>
            <person name="Stursova M."/>
            <person name="Spatafora J.W."/>
            <person name="Tedersoo L."/>
            <person name="Vaario L.M."/>
            <person name="Yamada A."/>
            <person name="Yan M."/>
            <person name="Wang P."/>
            <person name="Xu J."/>
            <person name="Bruns T."/>
            <person name="Baldrian P."/>
            <person name="Vilgalys R."/>
            <person name="Dunand C."/>
            <person name="Henrissat B."/>
            <person name="Grigoriev I.V."/>
            <person name="Hibbett D."/>
            <person name="Nagy L.G."/>
            <person name="Martin F.M."/>
        </authorList>
    </citation>
    <scope>NUCLEOTIDE SEQUENCE</scope>
    <source>
        <strain evidence="3">UP504</strain>
    </source>
</reference>
<accession>A0A9P6AJ64</accession>
<dbReference type="Proteomes" id="UP000886523">
    <property type="component" value="Unassembled WGS sequence"/>
</dbReference>
<evidence type="ECO:0000256" key="1">
    <source>
        <dbReference type="ARBA" id="ARBA00022741"/>
    </source>
</evidence>
<gene>
    <name evidence="3" type="ORF">BS47DRAFT_382188</name>
</gene>
<dbReference type="EMBL" id="MU129102">
    <property type="protein sequence ID" value="KAF9506698.1"/>
    <property type="molecule type" value="Genomic_DNA"/>
</dbReference>
<dbReference type="AlphaFoldDB" id="A0A9P6AJ64"/>
<keyword evidence="4" id="KW-1185">Reference proteome</keyword>
<comment type="caution">
    <text evidence="3">The sequence shown here is derived from an EMBL/GenBank/DDBJ whole genome shotgun (WGS) entry which is preliminary data.</text>
</comment>
<dbReference type="GO" id="GO:0042626">
    <property type="term" value="F:ATPase-coupled transmembrane transporter activity"/>
    <property type="evidence" value="ECO:0007669"/>
    <property type="project" value="TreeGrafter"/>
</dbReference>
<organism evidence="3 4">
    <name type="scientific">Hydnum rufescens UP504</name>
    <dbReference type="NCBI Taxonomy" id="1448309"/>
    <lineage>
        <taxon>Eukaryota</taxon>
        <taxon>Fungi</taxon>
        <taxon>Dikarya</taxon>
        <taxon>Basidiomycota</taxon>
        <taxon>Agaricomycotina</taxon>
        <taxon>Agaricomycetes</taxon>
        <taxon>Cantharellales</taxon>
        <taxon>Hydnaceae</taxon>
        <taxon>Hydnum</taxon>
    </lineage>
</organism>
<protein>
    <recommendedName>
        <fullName evidence="5">ABC transporter domain-containing protein</fullName>
    </recommendedName>
</protein>
<keyword evidence="2" id="KW-0067">ATP-binding</keyword>
<dbReference type="InterPro" id="IPR050173">
    <property type="entry name" value="ABC_transporter_C-like"/>
</dbReference>
<evidence type="ECO:0000256" key="2">
    <source>
        <dbReference type="ARBA" id="ARBA00022840"/>
    </source>
</evidence>
<dbReference type="GO" id="GO:0005524">
    <property type="term" value="F:ATP binding"/>
    <property type="evidence" value="ECO:0007669"/>
    <property type="project" value="UniProtKB-KW"/>
</dbReference>
<proteinExistence type="predicted"/>
<dbReference type="PANTHER" id="PTHR24223">
    <property type="entry name" value="ATP-BINDING CASSETTE SUB-FAMILY C"/>
    <property type="match status" value="1"/>
</dbReference>
<keyword evidence="1" id="KW-0547">Nucleotide-binding</keyword>
<sequence>MVGGNERTGTLISLDLAVSLDGSSFSAGQKQLLPLACAMLRRSPFIILDEASSAIDLAIDDQIQRTIREELADSLVLTIAHYLKTILDYDRILILGEGTVLEYDSPVASPAEPDGAFQRMCEHTANGEELRDMVVGKIEFERQFMHENDAY</sequence>
<name>A0A9P6AJ64_9AGAM</name>
<evidence type="ECO:0008006" key="5">
    <source>
        <dbReference type="Google" id="ProtNLM"/>
    </source>
</evidence>